<feature type="transmembrane region" description="Helical" evidence="12">
    <location>
        <begin position="484"/>
        <end position="506"/>
    </location>
</feature>
<keyword evidence="7 12" id="KW-0472">Membrane</keyword>
<evidence type="ECO:0000256" key="4">
    <source>
        <dbReference type="ARBA" id="ARBA00022729"/>
    </source>
</evidence>
<evidence type="ECO:0000256" key="8">
    <source>
        <dbReference type="ARBA" id="ARBA00023157"/>
    </source>
</evidence>
<dbReference type="InterPro" id="IPR046338">
    <property type="entry name" value="GAIN_dom_sf"/>
</dbReference>
<feature type="transmembrane region" description="Helical" evidence="12">
    <location>
        <begin position="615"/>
        <end position="635"/>
    </location>
</feature>
<keyword evidence="9" id="KW-0675">Receptor</keyword>
<dbReference type="GO" id="GO:0004930">
    <property type="term" value="F:G protein-coupled receptor activity"/>
    <property type="evidence" value="ECO:0007669"/>
    <property type="project" value="UniProtKB-KW"/>
</dbReference>
<keyword evidence="6" id="KW-0297">G-protein coupled receptor</keyword>
<keyword evidence="3 12" id="KW-0812">Transmembrane</keyword>
<evidence type="ECO:0000256" key="7">
    <source>
        <dbReference type="ARBA" id="ARBA00023136"/>
    </source>
</evidence>
<keyword evidence="2" id="KW-1003">Cell membrane</keyword>
<evidence type="ECO:0000256" key="11">
    <source>
        <dbReference type="ARBA" id="ARBA00023224"/>
    </source>
</evidence>
<keyword evidence="4" id="KW-0732">Signal</keyword>
<gene>
    <name evidence="15" type="ORF">ACEWY4_005131</name>
</gene>
<evidence type="ECO:0000259" key="13">
    <source>
        <dbReference type="PROSITE" id="PS50221"/>
    </source>
</evidence>
<keyword evidence="5 12" id="KW-1133">Transmembrane helix</keyword>
<dbReference type="SUPFAM" id="SSF81321">
    <property type="entry name" value="Family A G protein-coupled receptor-like"/>
    <property type="match status" value="1"/>
</dbReference>
<dbReference type="InterPro" id="IPR057244">
    <property type="entry name" value="GAIN_B"/>
</dbReference>
<proteinExistence type="predicted"/>
<evidence type="ECO:0000313" key="16">
    <source>
        <dbReference type="Proteomes" id="UP001591681"/>
    </source>
</evidence>
<dbReference type="PANTHER" id="PTHR12011">
    <property type="entry name" value="ADHESION G-PROTEIN COUPLED RECEPTOR"/>
    <property type="match status" value="1"/>
</dbReference>
<dbReference type="Pfam" id="PF00002">
    <property type="entry name" value="7tm_2"/>
    <property type="match status" value="1"/>
</dbReference>
<dbReference type="PANTHER" id="PTHR12011:SF474">
    <property type="entry name" value="ADHESION G PROTEIN-COUPLED RECEPTOR G11-RELATED"/>
    <property type="match status" value="1"/>
</dbReference>
<comment type="subcellular location">
    <subcellularLocation>
        <location evidence="1">Cell membrane</location>
        <topology evidence="1">Multi-pass membrane protein</topology>
    </subcellularLocation>
</comment>
<dbReference type="PRINTS" id="PR01422">
    <property type="entry name" value="GPR56ORPHANR"/>
</dbReference>
<feature type="transmembrane region" description="Helical" evidence="12">
    <location>
        <begin position="413"/>
        <end position="435"/>
    </location>
</feature>
<evidence type="ECO:0000256" key="3">
    <source>
        <dbReference type="ARBA" id="ARBA00022692"/>
    </source>
</evidence>
<keyword evidence="16" id="KW-1185">Reference proteome</keyword>
<organism evidence="15 16">
    <name type="scientific">Coilia grayii</name>
    <name type="common">Gray's grenadier anchovy</name>
    <dbReference type="NCBI Taxonomy" id="363190"/>
    <lineage>
        <taxon>Eukaryota</taxon>
        <taxon>Metazoa</taxon>
        <taxon>Chordata</taxon>
        <taxon>Craniata</taxon>
        <taxon>Vertebrata</taxon>
        <taxon>Euteleostomi</taxon>
        <taxon>Actinopterygii</taxon>
        <taxon>Neopterygii</taxon>
        <taxon>Teleostei</taxon>
        <taxon>Clupei</taxon>
        <taxon>Clupeiformes</taxon>
        <taxon>Clupeoidei</taxon>
        <taxon>Engraulidae</taxon>
        <taxon>Coilinae</taxon>
        <taxon>Coilia</taxon>
    </lineage>
</organism>
<evidence type="ECO:0000256" key="9">
    <source>
        <dbReference type="ARBA" id="ARBA00023170"/>
    </source>
</evidence>
<reference evidence="15 16" key="1">
    <citation type="submission" date="2024-09" db="EMBL/GenBank/DDBJ databases">
        <title>A chromosome-level genome assembly of Gray's grenadier anchovy, Coilia grayii.</title>
        <authorList>
            <person name="Fu Z."/>
        </authorList>
    </citation>
    <scope>NUCLEOTIDE SEQUENCE [LARGE SCALE GENOMIC DNA]</scope>
    <source>
        <strain evidence="15">G4</strain>
        <tissue evidence="15">Muscle</tissue>
    </source>
</reference>
<dbReference type="EMBL" id="JBHFQA010000005">
    <property type="protein sequence ID" value="KAL2098651.1"/>
    <property type="molecule type" value="Genomic_DNA"/>
</dbReference>
<dbReference type="SMART" id="SM00303">
    <property type="entry name" value="GPS"/>
    <property type="match status" value="1"/>
</dbReference>
<evidence type="ECO:0000256" key="1">
    <source>
        <dbReference type="ARBA" id="ARBA00004651"/>
    </source>
</evidence>
<feature type="transmembrane region" description="Helical" evidence="12">
    <location>
        <begin position="641"/>
        <end position="661"/>
    </location>
</feature>
<evidence type="ECO:0000256" key="2">
    <source>
        <dbReference type="ARBA" id="ARBA00022475"/>
    </source>
</evidence>
<feature type="domain" description="GAIN-B" evidence="13">
    <location>
        <begin position="255"/>
        <end position="400"/>
    </location>
</feature>
<feature type="transmembrane region" description="Helical" evidence="12">
    <location>
        <begin position="447"/>
        <end position="464"/>
    </location>
</feature>
<dbReference type="Pfam" id="PF01825">
    <property type="entry name" value="GPS"/>
    <property type="match status" value="1"/>
</dbReference>
<sequence>MFVAVHSEEDNTDTLKCHFHQRVCPKAVVINSTPHPVWKPSTCSDNCSSIFSKLCIYHFYSPNNSLMHNGQCNDSKTIIYNVTKTENTYNVTMNVYDNIRLSIVDNWTYKPHCQSQNSTAQQNNHPLPYCCNDTGSMVSPEIFPLQQCKIAPYDKRTCKENRAQTGYYILQASKNRNATCVTCTKDVKEPDTEVDMAQMGIKNPVGKDGTIDPAKACALMDNMKSLQNTLGNAPSASLVFGELKGIITRVNKAKVSLAYSEESMGILSNPNSPKQNFGWSVDIPVEAVKQSQSVNNGSGFVAIMRFPNMTADAKKSSVLGAVFAIDMAANISNLTDPINIYFQNNKKEGTTVSCNSWDGDGIQPNWTEEGCTTNESSSTIQCQCYHLTFFAILMSVPPTNGTISQSDLNSLTYISYIGCGLSLFFLGVALFMHYLLRKAKSSPAIQILMNLFIALFLLNLTFLSNEWVANTGNYPGCIIIATLMHYSMLATFTWFAMQALHLYLHLVRMADLRTYKHYMLKMCIPAWVCPAVIVIIIAIVGKYEEMAITTDTGYTTKMCWIKDELVHYMVNVGYYAVVFLFSLGIFIVTVQRILAARKMKVKDAKKPSTSKNLMIILSLLVLLGITWGVAFFSYGPMLIPSYYIFCILNSFQGLFLFIYYYHNSRDLPENLTTLKSSVSSNTSVSNIYDNTTTHG</sequence>
<dbReference type="PRINTS" id="PR00249">
    <property type="entry name" value="GPCRSECRETIN"/>
</dbReference>
<comment type="caution">
    <text evidence="15">The sequence shown here is derived from an EMBL/GenBank/DDBJ whole genome shotgun (WGS) entry which is preliminary data.</text>
</comment>
<evidence type="ECO:0000256" key="5">
    <source>
        <dbReference type="ARBA" id="ARBA00022989"/>
    </source>
</evidence>
<keyword evidence="8" id="KW-1015">Disulfide bond</keyword>
<evidence type="ECO:0000256" key="12">
    <source>
        <dbReference type="SAM" id="Phobius"/>
    </source>
</evidence>
<dbReference type="InterPro" id="IPR000832">
    <property type="entry name" value="GPCR_2_secretin-like"/>
</dbReference>
<name>A0ABD1KHF7_9TELE</name>
<protein>
    <recommendedName>
        <fullName evidence="17">Adhesion G-protein coupled receptor G2-like</fullName>
    </recommendedName>
</protein>
<keyword evidence="10" id="KW-0325">Glycoprotein</keyword>
<feature type="transmembrane region" description="Helical" evidence="12">
    <location>
        <begin position="572"/>
        <end position="594"/>
    </location>
</feature>
<feature type="domain" description="G-protein coupled receptors family 2 profile 2" evidence="14">
    <location>
        <begin position="411"/>
        <end position="664"/>
    </location>
</feature>
<dbReference type="GO" id="GO:0005886">
    <property type="term" value="C:plasma membrane"/>
    <property type="evidence" value="ECO:0007669"/>
    <property type="project" value="UniProtKB-SubCell"/>
</dbReference>
<dbReference type="AlphaFoldDB" id="A0ABD1KHF7"/>
<dbReference type="InterPro" id="IPR000203">
    <property type="entry name" value="GPS"/>
</dbReference>
<feature type="transmembrane region" description="Helical" evidence="12">
    <location>
        <begin position="518"/>
        <end position="540"/>
    </location>
</feature>
<accession>A0ABD1KHF7</accession>
<evidence type="ECO:0008006" key="17">
    <source>
        <dbReference type="Google" id="ProtNLM"/>
    </source>
</evidence>
<evidence type="ECO:0000256" key="6">
    <source>
        <dbReference type="ARBA" id="ARBA00023040"/>
    </source>
</evidence>
<dbReference type="Proteomes" id="UP001591681">
    <property type="component" value="Unassembled WGS sequence"/>
</dbReference>
<dbReference type="InterPro" id="IPR003910">
    <property type="entry name" value="GPR1/GPR3/GPR5"/>
</dbReference>
<evidence type="ECO:0000313" key="15">
    <source>
        <dbReference type="EMBL" id="KAL2098651.1"/>
    </source>
</evidence>
<dbReference type="Gene3D" id="1.20.1070.10">
    <property type="entry name" value="Rhodopsin 7-helix transmembrane proteins"/>
    <property type="match status" value="1"/>
</dbReference>
<dbReference type="PROSITE" id="PS50261">
    <property type="entry name" value="G_PROTEIN_RECEP_F2_4"/>
    <property type="match status" value="1"/>
</dbReference>
<dbReference type="PROSITE" id="PS50221">
    <property type="entry name" value="GAIN_B"/>
    <property type="match status" value="1"/>
</dbReference>
<evidence type="ECO:0000256" key="10">
    <source>
        <dbReference type="ARBA" id="ARBA00023180"/>
    </source>
</evidence>
<evidence type="ECO:0000259" key="14">
    <source>
        <dbReference type="PROSITE" id="PS50261"/>
    </source>
</evidence>
<dbReference type="InterPro" id="IPR017981">
    <property type="entry name" value="GPCR_2-like_7TM"/>
</dbReference>
<dbReference type="Gene3D" id="2.60.220.50">
    <property type="match status" value="1"/>
</dbReference>
<keyword evidence="11" id="KW-0807">Transducer</keyword>